<dbReference type="CDD" id="cd00761">
    <property type="entry name" value="Glyco_tranf_GTA_type"/>
    <property type="match status" value="1"/>
</dbReference>
<dbReference type="InterPro" id="IPR029044">
    <property type="entry name" value="Nucleotide-diphossugar_trans"/>
</dbReference>
<organism evidence="2 3">
    <name type="scientific">Paradesertivirga mongoliensis</name>
    <dbReference type="NCBI Taxonomy" id="2100740"/>
    <lineage>
        <taxon>Bacteria</taxon>
        <taxon>Pseudomonadati</taxon>
        <taxon>Bacteroidota</taxon>
        <taxon>Sphingobacteriia</taxon>
        <taxon>Sphingobacteriales</taxon>
        <taxon>Sphingobacteriaceae</taxon>
        <taxon>Paradesertivirga</taxon>
    </lineage>
</organism>
<dbReference type="Proteomes" id="UP001597387">
    <property type="component" value="Unassembled WGS sequence"/>
</dbReference>
<proteinExistence type="predicted"/>
<protein>
    <submittedName>
        <fullName evidence="2">Glycosyltransferase family 2 protein</fullName>
        <ecNumber evidence="2">2.4.-.-</ecNumber>
    </submittedName>
</protein>
<accession>A0ABW4ZG69</accession>
<evidence type="ECO:0000313" key="3">
    <source>
        <dbReference type="Proteomes" id="UP001597387"/>
    </source>
</evidence>
<dbReference type="GO" id="GO:0016757">
    <property type="term" value="F:glycosyltransferase activity"/>
    <property type="evidence" value="ECO:0007669"/>
    <property type="project" value="UniProtKB-KW"/>
</dbReference>
<evidence type="ECO:0000259" key="1">
    <source>
        <dbReference type="Pfam" id="PF00535"/>
    </source>
</evidence>
<keyword evidence="3" id="KW-1185">Reference proteome</keyword>
<keyword evidence="2" id="KW-0328">Glycosyltransferase</keyword>
<gene>
    <name evidence="2" type="ORF">ACFSJU_01355</name>
</gene>
<dbReference type="PANTHER" id="PTHR22916">
    <property type="entry name" value="GLYCOSYLTRANSFERASE"/>
    <property type="match status" value="1"/>
</dbReference>
<dbReference type="EMBL" id="JBHUHZ010000001">
    <property type="protein sequence ID" value="MFD2161021.1"/>
    <property type="molecule type" value="Genomic_DNA"/>
</dbReference>
<comment type="caution">
    <text evidence="2">The sequence shown here is derived from an EMBL/GenBank/DDBJ whole genome shotgun (WGS) entry which is preliminary data.</text>
</comment>
<dbReference type="Pfam" id="PF00535">
    <property type="entry name" value="Glycos_transf_2"/>
    <property type="match status" value="1"/>
</dbReference>
<dbReference type="SUPFAM" id="SSF53448">
    <property type="entry name" value="Nucleotide-diphospho-sugar transferases"/>
    <property type="match status" value="1"/>
</dbReference>
<dbReference type="EC" id="2.4.-.-" evidence="2"/>
<evidence type="ECO:0000313" key="2">
    <source>
        <dbReference type="EMBL" id="MFD2161021.1"/>
    </source>
</evidence>
<name>A0ABW4ZG69_9SPHI</name>
<dbReference type="PANTHER" id="PTHR22916:SF3">
    <property type="entry name" value="UDP-GLCNAC:BETAGAL BETA-1,3-N-ACETYLGLUCOSAMINYLTRANSFERASE-LIKE PROTEIN 1"/>
    <property type="match status" value="1"/>
</dbReference>
<dbReference type="Gene3D" id="3.90.550.10">
    <property type="entry name" value="Spore Coat Polysaccharide Biosynthesis Protein SpsA, Chain A"/>
    <property type="match status" value="1"/>
</dbReference>
<keyword evidence="2" id="KW-0808">Transferase</keyword>
<sequence length="331" mass="37974">MERPIVSIIIPFYNTERHLASCIESAINQSWPNTEVILVDDGSTDNSLSIATHYQNERIRVFRQNKGGASAARNKGLREAKGDFIQFLDADDFLHPDKIKSQIELLEVDDDKVALCPTISFIDGNDPDSKVTRHEWYKNATDPIDFLIKLYGGGFIGPEYGGSIQPNAWLTPRKVIDQAGFWNEDLSLDDDGEYFCRVVLSSSGLIYCDKSINYYRKFNHQSNLSAQKSNTHFKSLLNATVLKSQYLLSKSNDDISRKAISRCFYDLAYNSYPMYKEIYSEALSTAKALYNIEFNPYKSYHNQLLSNLMGWKFVKKYLYTLSQIKTRIKDF</sequence>
<feature type="domain" description="Glycosyltransferase 2-like" evidence="1">
    <location>
        <begin position="7"/>
        <end position="145"/>
    </location>
</feature>
<dbReference type="RefSeq" id="WP_255905360.1">
    <property type="nucleotide sequence ID" value="NZ_JAFMZO010000005.1"/>
</dbReference>
<dbReference type="InterPro" id="IPR001173">
    <property type="entry name" value="Glyco_trans_2-like"/>
</dbReference>
<reference evidence="3" key="1">
    <citation type="journal article" date="2019" name="Int. J. Syst. Evol. Microbiol.">
        <title>The Global Catalogue of Microorganisms (GCM) 10K type strain sequencing project: providing services to taxonomists for standard genome sequencing and annotation.</title>
        <authorList>
            <consortium name="The Broad Institute Genomics Platform"/>
            <consortium name="The Broad Institute Genome Sequencing Center for Infectious Disease"/>
            <person name="Wu L."/>
            <person name="Ma J."/>
        </authorList>
    </citation>
    <scope>NUCLEOTIDE SEQUENCE [LARGE SCALE GENOMIC DNA]</scope>
    <source>
        <strain evidence="3">KCTC 42217</strain>
    </source>
</reference>